<dbReference type="Proteomes" id="UP001163046">
    <property type="component" value="Unassembled WGS sequence"/>
</dbReference>
<sequence>MAAAQSHPHLLITTADQQLMQAQVAAAVAAAGGQQVMEAQGEVQTANGMTHQGGDGMSQDAAQMGGEVETSAPVDGQLGGSGGGFGGGGGGGGGGGYMQDGGGFGSPMTDSQEKKRSTTRTQSILPCSIKQLHSATYNQTEDIFKLGSIELNQVSVIGVIRDAQESATNIMYTIMT</sequence>
<dbReference type="AlphaFoldDB" id="A0A9X0CEG8"/>
<evidence type="ECO:0000256" key="1">
    <source>
        <dbReference type="SAM" id="MobiDB-lite"/>
    </source>
</evidence>
<dbReference type="EMBL" id="MU827785">
    <property type="protein sequence ID" value="KAJ7333700.1"/>
    <property type="molecule type" value="Genomic_DNA"/>
</dbReference>
<accession>A0A9X0CEG8</accession>
<dbReference type="Gene3D" id="2.40.50.140">
    <property type="entry name" value="Nucleic acid-binding proteins"/>
    <property type="match status" value="1"/>
</dbReference>
<feature type="region of interest" description="Disordered" evidence="1">
    <location>
        <begin position="100"/>
        <end position="121"/>
    </location>
</feature>
<dbReference type="OrthoDB" id="25571at2759"/>
<keyword evidence="2" id="KW-0804">Transcription</keyword>
<organism evidence="2 3">
    <name type="scientific">Desmophyllum pertusum</name>
    <dbReference type="NCBI Taxonomy" id="174260"/>
    <lineage>
        <taxon>Eukaryota</taxon>
        <taxon>Metazoa</taxon>
        <taxon>Cnidaria</taxon>
        <taxon>Anthozoa</taxon>
        <taxon>Hexacorallia</taxon>
        <taxon>Scleractinia</taxon>
        <taxon>Caryophylliina</taxon>
        <taxon>Caryophylliidae</taxon>
        <taxon>Desmophyllum</taxon>
    </lineage>
</organism>
<evidence type="ECO:0000313" key="3">
    <source>
        <dbReference type="Proteomes" id="UP001163046"/>
    </source>
</evidence>
<dbReference type="SUPFAM" id="SSF50249">
    <property type="entry name" value="Nucleic acid-binding proteins"/>
    <property type="match status" value="1"/>
</dbReference>
<name>A0A9X0CEG8_9CNID</name>
<reference evidence="2" key="1">
    <citation type="submission" date="2023-01" db="EMBL/GenBank/DDBJ databases">
        <title>Genome assembly of the deep-sea coral Lophelia pertusa.</title>
        <authorList>
            <person name="Herrera S."/>
            <person name="Cordes E."/>
        </authorList>
    </citation>
    <scope>NUCLEOTIDE SEQUENCE</scope>
    <source>
        <strain evidence="2">USNM1676648</strain>
        <tissue evidence="2">Polyp</tissue>
    </source>
</reference>
<gene>
    <name evidence="2" type="primary">RPA2_2</name>
    <name evidence="2" type="ORF">OS493_015783</name>
</gene>
<proteinExistence type="predicted"/>
<keyword evidence="3" id="KW-1185">Reference proteome</keyword>
<dbReference type="GO" id="GO:0000428">
    <property type="term" value="C:DNA-directed RNA polymerase complex"/>
    <property type="evidence" value="ECO:0007669"/>
    <property type="project" value="UniProtKB-KW"/>
</dbReference>
<keyword evidence="2" id="KW-0240">DNA-directed RNA polymerase</keyword>
<dbReference type="InterPro" id="IPR012340">
    <property type="entry name" value="NA-bd_OB-fold"/>
</dbReference>
<comment type="caution">
    <text evidence="2">The sequence shown here is derived from an EMBL/GenBank/DDBJ whole genome shotgun (WGS) entry which is preliminary data.</text>
</comment>
<evidence type="ECO:0000313" key="2">
    <source>
        <dbReference type="EMBL" id="KAJ7333700.1"/>
    </source>
</evidence>
<protein>
    <submittedName>
        <fullName evidence="2">DNA-directed RNA polymerase I subunit rpa2</fullName>
    </submittedName>
</protein>